<evidence type="ECO:0000259" key="2">
    <source>
        <dbReference type="Pfam" id="PF12158"/>
    </source>
</evidence>
<dbReference type="Proteomes" id="UP000242917">
    <property type="component" value="Chromosome II"/>
</dbReference>
<name>A0A2H5A2X1_9EURY</name>
<reference evidence="3 4" key="1">
    <citation type="submission" date="2017-01" db="EMBL/GenBank/DDBJ databases">
        <title>A Red Light-Sensitive Sensory Rhodopsin I From Haloarcula taiwanensis, A New Haloarchaeon Isolated From Taiwan.</title>
        <authorList>
            <person name="Yang C.-S."/>
            <person name="Han Y.-A."/>
            <person name="Chen P.-C."/>
            <person name="Ng W.V."/>
            <person name="Chen T.-W."/>
        </authorList>
    </citation>
    <scope>NUCLEOTIDE SEQUENCE [LARGE SCALE GENOMIC DNA]</scope>
    <source>
        <strain evidence="3 4">Taiwanensis</strain>
    </source>
</reference>
<feature type="transmembrane region" description="Helical" evidence="1">
    <location>
        <begin position="194"/>
        <end position="215"/>
    </location>
</feature>
<protein>
    <recommendedName>
        <fullName evidence="2">DUF3592 domain-containing protein</fullName>
    </recommendedName>
</protein>
<organism evidence="3 4">
    <name type="scientific">Haloarcula taiwanensis</name>
    <dbReference type="NCBI Taxonomy" id="1932004"/>
    <lineage>
        <taxon>Archaea</taxon>
        <taxon>Methanobacteriati</taxon>
        <taxon>Methanobacteriota</taxon>
        <taxon>Stenosarchaea group</taxon>
        <taxon>Halobacteria</taxon>
        <taxon>Halobacteriales</taxon>
        <taxon>Haloarculaceae</taxon>
        <taxon>Haloarcula</taxon>
    </lineage>
</organism>
<dbReference type="OrthoDB" id="186649at2157"/>
<feature type="transmembrane region" description="Helical" evidence="1">
    <location>
        <begin position="304"/>
        <end position="324"/>
    </location>
</feature>
<keyword evidence="1" id="KW-0812">Transmembrane</keyword>
<evidence type="ECO:0000256" key="1">
    <source>
        <dbReference type="SAM" id="Phobius"/>
    </source>
</evidence>
<feature type="transmembrane region" description="Helical" evidence="1">
    <location>
        <begin position="136"/>
        <end position="157"/>
    </location>
</feature>
<proteinExistence type="predicted"/>
<gene>
    <name evidence="3" type="ORF">BVU17_15860</name>
</gene>
<evidence type="ECO:0000313" key="4">
    <source>
        <dbReference type="Proteomes" id="UP000242917"/>
    </source>
</evidence>
<dbReference type="Pfam" id="PF12158">
    <property type="entry name" value="DUF3592"/>
    <property type="match status" value="1"/>
</dbReference>
<accession>A0A2H5A2X1</accession>
<keyword evidence="1" id="KW-1133">Transmembrane helix</keyword>
<feature type="transmembrane region" description="Helical" evidence="1">
    <location>
        <begin position="235"/>
        <end position="256"/>
    </location>
</feature>
<feature type="domain" description="DUF3592" evidence="2">
    <location>
        <begin position="47"/>
        <end position="132"/>
    </location>
</feature>
<evidence type="ECO:0000313" key="3">
    <source>
        <dbReference type="EMBL" id="AUG49063.1"/>
    </source>
</evidence>
<keyword evidence="1" id="KW-0472">Membrane</keyword>
<keyword evidence="4" id="KW-1185">Reference proteome</keyword>
<dbReference type="AlphaFoldDB" id="A0A2H5A2X1"/>
<dbReference type="EMBL" id="CP019155">
    <property type="protein sequence ID" value="AUG49063.1"/>
    <property type="molecule type" value="Genomic_DNA"/>
</dbReference>
<dbReference type="KEGG" id="hta:BVU17_15860"/>
<dbReference type="InterPro" id="IPR021994">
    <property type="entry name" value="DUF3592"/>
</dbReference>
<sequence length="327" mass="36343">MKLPVGITTLHLSRKSVYLLVLAVALTGGGGYSYVQQGQAVSGAVTVQATVDSAQVERIDSRRSIDYEPEVKYTYEYQGETYTSEQVFPGPTIRTYSDRSKAQSVVRSYEPGTTVQAYVRPSAPSNAFLIRERTPWPTRALAVGSVLLGLVVLAGLGEKRPGRHEPRPEREVRSPPSRTWVERNDERLRRLSKWTLLVCFVAFWLSMVGLAFGILSLSEGSAQTVEADLLGPVGIPLLAAAGFWVGMILSLCLYGLQSFSRYRRLRRRLSEPRPPSPFKHPSRLVTILGTDRNELSEYGQRVRITGWAFVIAAGMIAIIVRLLYRAV</sequence>